<keyword evidence="2" id="KW-0963">Cytoplasm</keyword>
<evidence type="ECO:0000256" key="3">
    <source>
        <dbReference type="ARBA" id="ARBA00022722"/>
    </source>
</evidence>
<evidence type="ECO:0000256" key="1">
    <source>
        <dbReference type="ARBA" id="ARBA00004496"/>
    </source>
</evidence>
<dbReference type="GO" id="GO:0016891">
    <property type="term" value="F:RNA endonuclease activity producing 5'-phosphomonoesters, hydrolytic mechanism"/>
    <property type="evidence" value="ECO:0007669"/>
    <property type="project" value="TreeGrafter"/>
</dbReference>
<keyword evidence="7" id="KW-1185">Reference proteome</keyword>
<dbReference type="Pfam" id="PF04493">
    <property type="entry name" value="Endonuclease_5"/>
    <property type="match status" value="1"/>
</dbReference>
<reference evidence="6" key="1">
    <citation type="submission" date="2020-01" db="EMBL/GenBank/DDBJ databases">
        <title>Genome sequence of Kobresia littledalei, the first chromosome-level genome in the family Cyperaceae.</title>
        <authorList>
            <person name="Qu G."/>
        </authorList>
    </citation>
    <scope>NUCLEOTIDE SEQUENCE</scope>
    <source>
        <strain evidence="6">C.B.Clarke</strain>
        <tissue evidence="6">Leaf</tissue>
    </source>
</reference>
<dbReference type="GO" id="GO:0005737">
    <property type="term" value="C:cytoplasm"/>
    <property type="evidence" value="ECO:0007669"/>
    <property type="project" value="UniProtKB-SubCell"/>
</dbReference>
<dbReference type="PANTHER" id="PTHR28511:SF1">
    <property type="entry name" value="ENDONUCLEASE V"/>
    <property type="match status" value="1"/>
</dbReference>
<dbReference type="Gene3D" id="3.30.2170.10">
    <property type="entry name" value="archaeoglobus fulgidus dsm 4304 superfamily"/>
    <property type="match status" value="1"/>
</dbReference>
<keyword evidence="5" id="KW-0378">Hydrolase</keyword>
<dbReference type="OrthoDB" id="20018at2759"/>
<keyword evidence="4 6" id="KW-0255">Endonuclease</keyword>
<comment type="subcellular location">
    <subcellularLocation>
        <location evidence="1">Cytoplasm</location>
    </subcellularLocation>
</comment>
<dbReference type="HAMAP" id="MF_00801">
    <property type="entry name" value="Endonuclease_5"/>
    <property type="match status" value="1"/>
</dbReference>
<evidence type="ECO:0000313" key="7">
    <source>
        <dbReference type="Proteomes" id="UP000623129"/>
    </source>
</evidence>
<organism evidence="6 7">
    <name type="scientific">Carex littledalei</name>
    <dbReference type="NCBI Taxonomy" id="544730"/>
    <lineage>
        <taxon>Eukaryota</taxon>
        <taxon>Viridiplantae</taxon>
        <taxon>Streptophyta</taxon>
        <taxon>Embryophyta</taxon>
        <taxon>Tracheophyta</taxon>
        <taxon>Spermatophyta</taxon>
        <taxon>Magnoliopsida</taxon>
        <taxon>Liliopsida</taxon>
        <taxon>Poales</taxon>
        <taxon>Cyperaceae</taxon>
        <taxon>Cyperoideae</taxon>
        <taxon>Cariceae</taxon>
        <taxon>Carex</taxon>
        <taxon>Carex subgen. Euthyceras</taxon>
    </lineage>
</organism>
<dbReference type="FunFam" id="3.30.2170.10:FF:000005">
    <property type="entry name" value="Predicted protein"/>
    <property type="match status" value="1"/>
</dbReference>
<gene>
    <name evidence="6" type="ORF">FCM35_KLT06400</name>
</gene>
<dbReference type="InterPro" id="IPR007581">
    <property type="entry name" value="Endonuclease-V"/>
</dbReference>
<proteinExistence type="inferred from homology"/>
<keyword evidence="3" id="KW-0540">Nuclease</keyword>
<dbReference type="PANTHER" id="PTHR28511">
    <property type="entry name" value="ENDONUCLEASE V"/>
    <property type="match status" value="1"/>
</dbReference>
<dbReference type="CDD" id="cd06559">
    <property type="entry name" value="Endonuclease_V"/>
    <property type="match status" value="1"/>
</dbReference>
<dbReference type="Proteomes" id="UP000623129">
    <property type="component" value="Unassembled WGS sequence"/>
</dbReference>
<protein>
    <submittedName>
        <fullName evidence="6">Endonuclease V</fullName>
    </submittedName>
</protein>
<evidence type="ECO:0000313" key="6">
    <source>
        <dbReference type="EMBL" id="KAF3327794.1"/>
    </source>
</evidence>
<name>A0A833VLG5_9POAL</name>
<accession>A0A833VLG5</accession>
<evidence type="ECO:0000256" key="5">
    <source>
        <dbReference type="ARBA" id="ARBA00022801"/>
    </source>
</evidence>
<dbReference type="EMBL" id="SWLB01000016">
    <property type="protein sequence ID" value="KAF3327794.1"/>
    <property type="molecule type" value="Genomic_DNA"/>
</dbReference>
<dbReference type="GO" id="GO:0003727">
    <property type="term" value="F:single-stranded RNA binding"/>
    <property type="evidence" value="ECO:0007669"/>
    <property type="project" value="TreeGrafter"/>
</dbReference>
<evidence type="ECO:0000256" key="2">
    <source>
        <dbReference type="ARBA" id="ARBA00022490"/>
    </source>
</evidence>
<dbReference type="AlphaFoldDB" id="A0A833VLG5"/>
<comment type="caution">
    <text evidence="6">The sequence shown here is derived from an EMBL/GenBank/DDBJ whole genome shotgun (WGS) entry which is preliminary data.</text>
</comment>
<sequence length="267" mass="29709">MEETSRRKGNDVYPDEWVRTQDLLKRKLVAADDFTWKLTSCDLDSGPNEQLRYVGGTDISFLKEDPSIACAALVILEIGTLKIVHEEFDLVRLDVPYIPGFLAFREAPILLRILEKMKADGNPFYPQLLMVDGNGVLHPRGFGLACHIGVLANLPTIGVGKNLHHIDGLSREEVRRKLEGPENSDNNILPLIGESGKIWGAALRPGPGSLKPVYISIGHRVSLDSAITLVKMCSKFRVPEPTRQADIRSKVFLQKHRGSPNFNKLVI</sequence>
<evidence type="ECO:0000256" key="4">
    <source>
        <dbReference type="ARBA" id="ARBA00022759"/>
    </source>
</evidence>
<dbReference type="GO" id="GO:0005730">
    <property type="term" value="C:nucleolus"/>
    <property type="evidence" value="ECO:0007669"/>
    <property type="project" value="TreeGrafter"/>
</dbReference>
<dbReference type="GO" id="GO:0006281">
    <property type="term" value="P:DNA repair"/>
    <property type="evidence" value="ECO:0007669"/>
    <property type="project" value="InterPro"/>
</dbReference>